<sequence>MHRCWNIAEIRGIIFDNIPPDTPWGSHALSQLAATCQHFSEPALDALWRKQTSFAPLLGCFGDRCSPIEENLLFNPFEVTGIILPKDWDRVLFYTSRIKFLDIPQAGNGLSWEVFELLSTSVPFKFLMPNLQHLSWNPGEVAWFPFIRLFLGPRITSIEITLDQKPSRLALLPFIAHKYRNRLMNFNIKLEHGEDDDFDEEPVLGALNAVIDSLLAIQTLYLQFFDGYSMPALARLPNLTSLTIAEVKHSLRWIDPSHGGFPALQELQLHHVARLSDVRFFLDLLKPDAKLMALGIIASSYNKESLLEILSSLEAHCSRTSLSSVIICGSDMPLHGATPAMTGPFLPQTLSPLLTFPNLTFVGLESHSGFNLDDDFVHRMAISWPQIVHLTLRRTKNNSQNPPNSTCTNPSIFSLQSLAKNCPRLEYLSLEFNASVLVDVPPAPPAKLSFSAALPCLPRPMQMSLETLNVGNSPILSSLATARFLCSMFASLKTITVTTADSLVMEHRREWERVSDLIPTIRAIRAEEESYWMSRADEEQ</sequence>
<protein>
    <recommendedName>
        <fullName evidence="3">F-box domain-containing protein</fullName>
    </recommendedName>
</protein>
<gene>
    <name evidence="1" type="ORF">R3P38DRAFT_2892103</name>
</gene>
<name>A0AAW0CW88_9AGAR</name>
<keyword evidence="2" id="KW-1185">Reference proteome</keyword>
<dbReference type="Gene3D" id="3.80.10.10">
    <property type="entry name" value="Ribonuclease Inhibitor"/>
    <property type="match status" value="1"/>
</dbReference>
<evidence type="ECO:0000313" key="2">
    <source>
        <dbReference type="Proteomes" id="UP001362999"/>
    </source>
</evidence>
<accession>A0AAW0CW88</accession>
<dbReference type="AlphaFoldDB" id="A0AAW0CW88"/>
<organism evidence="1 2">
    <name type="scientific">Favolaschia claudopus</name>
    <dbReference type="NCBI Taxonomy" id="2862362"/>
    <lineage>
        <taxon>Eukaryota</taxon>
        <taxon>Fungi</taxon>
        <taxon>Dikarya</taxon>
        <taxon>Basidiomycota</taxon>
        <taxon>Agaricomycotina</taxon>
        <taxon>Agaricomycetes</taxon>
        <taxon>Agaricomycetidae</taxon>
        <taxon>Agaricales</taxon>
        <taxon>Marasmiineae</taxon>
        <taxon>Mycenaceae</taxon>
        <taxon>Favolaschia</taxon>
    </lineage>
</organism>
<dbReference type="SUPFAM" id="SSF52047">
    <property type="entry name" value="RNI-like"/>
    <property type="match status" value="1"/>
</dbReference>
<evidence type="ECO:0000313" key="1">
    <source>
        <dbReference type="EMBL" id="KAK7042761.1"/>
    </source>
</evidence>
<dbReference type="InterPro" id="IPR032675">
    <property type="entry name" value="LRR_dom_sf"/>
</dbReference>
<proteinExistence type="predicted"/>
<dbReference type="Proteomes" id="UP001362999">
    <property type="component" value="Unassembled WGS sequence"/>
</dbReference>
<comment type="caution">
    <text evidence="1">The sequence shown here is derived from an EMBL/GenBank/DDBJ whole genome shotgun (WGS) entry which is preliminary data.</text>
</comment>
<dbReference type="EMBL" id="JAWWNJ010000013">
    <property type="protein sequence ID" value="KAK7042761.1"/>
    <property type="molecule type" value="Genomic_DNA"/>
</dbReference>
<evidence type="ECO:0008006" key="3">
    <source>
        <dbReference type="Google" id="ProtNLM"/>
    </source>
</evidence>
<reference evidence="1 2" key="1">
    <citation type="journal article" date="2024" name="J Genomics">
        <title>Draft genome sequencing and assembly of Favolaschia claudopus CIRM-BRFM 2984 isolated from oak limbs.</title>
        <authorList>
            <person name="Navarro D."/>
            <person name="Drula E."/>
            <person name="Chaduli D."/>
            <person name="Cazenave R."/>
            <person name="Ahrendt S."/>
            <person name="Wang J."/>
            <person name="Lipzen A."/>
            <person name="Daum C."/>
            <person name="Barry K."/>
            <person name="Grigoriev I.V."/>
            <person name="Favel A."/>
            <person name="Rosso M.N."/>
            <person name="Martin F."/>
        </authorList>
    </citation>
    <scope>NUCLEOTIDE SEQUENCE [LARGE SCALE GENOMIC DNA]</scope>
    <source>
        <strain evidence="1 2">CIRM-BRFM 2984</strain>
    </source>
</reference>